<proteinExistence type="predicted"/>
<name>A0A2K2CVP6_BRADI</name>
<gene>
    <name evidence="1" type="ORF">BRADI_3g07005v3</name>
</gene>
<sequence>MEIDALPHAHENHMTWPVASSPPAYALETPVAPCLAQSRKTGTGGRRKESVVLADKKTDFALSPFSRRAARALSAVAESVAANQLLPKRPARALLFRAPNQNHSRGYASGYVLHIARPVHVRRTCSHVLSCVVI</sequence>
<reference evidence="2" key="3">
    <citation type="submission" date="2018-08" db="UniProtKB">
        <authorList>
            <consortium name="EnsemblPlants"/>
        </authorList>
    </citation>
    <scope>IDENTIFICATION</scope>
    <source>
        <strain evidence="2">cv. Bd21</strain>
    </source>
</reference>
<dbReference type="AlphaFoldDB" id="A0A2K2CVP6"/>
<evidence type="ECO:0000313" key="1">
    <source>
        <dbReference type="EMBL" id="PNT66095.1"/>
    </source>
</evidence>
<protein>
    <submittedName>
        <fullName evidence="1 2">Uncharacterized protein</fullName>
    </submittedName>
</protein>
<evidence type="ECO:0000313" key="3">
    <source>
        <dbReference type="Proteomes" id="UP000008810"/>
    </source>
</evidence>
<dbReference type="Proteomes" id="UP000008810">
    <property type="component" value="Chromosome 3"/>
</dbReference>
<accession>A0A2K2CVP6</accession>
<organism evidence="1">
    <name type="scientific">Brachypodium distachyon</name>
    <name type="common">Purple false brome</name>
    <name type="synonym">Trachynia distachya</name>
    <dbReference type="NCBI Taxonomy" id="15368"/>
    <lineage>
        <taxon>Eukaryota</taxon>
        <taxon>Viridiplantae</taxon>
        <taxon>Streptophyta</taxon>
        <taxon>Embryophyta</taxon>
        <taxon>Tracheophyta</taxon>
        <taxon>Spermatophyta</taxon>
        <taxon>Magnoliopsida</taxon>
        <taxon>Liliopsida</taxon>
        <taxon>Poales</taxon>
        <taxon>Poaceae</taxon>
        <taxon>BOP clade</taxon>
        <taxon>Pooideae</taxon>
        <taxon>Stipodae</taxon>
        <taxon>Brachypodieae</taxon>
        <taxon>Brachypodium</taxon>
    </lineage>
</organism>
<dbReference type="EnsemblPlants" id="PNT66095">
    <property type="protein sequence ID" value="PNT66095"/>
    <property type="gene ID" value="BRADI_3g07005v3"/>
</dbReference>
<dbReference type="Gramene" id="PNT66095">
    <property type="protein sequence ID" value="PNT66095"/>
    <property type="gene ID" value="BRADI_3g07005v3"/>
</dbReference>
<dbReference type="EMBL" id="CM000882">
    <property type="protein sequence ID" value="PNT66095.1"/>
    <property type="molecule type" value="Genomic_DNA"/>
</dbReference>
<evidence type="ECO:0000313" key="2">
    <source>
        <dbReference type="EnsemblPlants" id="PNT66095"/>
    </source>
</evidence>
<reference evidence="1" key="2">
    <citation type="submission" date="2017-06" db="EMBL/GenBank/DDBJ databases">
        <title>WGS assembly of Brachypodium distachyon.</title>
        <authorList>
            <consortium name="The International Brachypodium Initiative"/>
            <person name="Lucas S."/>
            <person name="Harmon-Smith M."/>
            <person name="Lail K."/>
            <person name="Tice H."/>
            <person name="Grimwood J."/>
            <person name="Bruce D."/>
            <person name="Barry K."/>
            <person name="Shu S."/>
            <person name="Lindquist E."/>
            <person name="Wang M."/>
            <person name="Pitluck S."/>
            <person name="Vogel J.P."/>
            <person name="Garvin D.F."/>
            <person name="Mockler T.C."/>
            <person name="Schmutz J."/>
            <person name="Rokhsar D."/>
            <person name="Bevan M.W."/>
        </authorList>
    </citation>
    <scope>NUCLEOTIDE SEQUENCE</scope>
    <source>
        <strain evidence="1">Bd21</strain>
    </source>
</reference>
<keyword evidence="3" id="KW-1185">Reference proteome</keyword>
<reference evidence="1 2" key="1">
    <citation type="journal article" date="2010" name="Nature">
        <title>Genome sequencing and analysis of the model grass Brachypodium distachyon.</title>
        <authorList>
            <consortium name="International Brachypodium Initiative"/>
        </authorList>
    </citation>
    <scope>NUCLEOTIDE SEQUENCE [LARGE SCALE GENOMIC DNA]</scope>
    <source>
        <strain evidence="1 2">Bd21</strain>
    </source>
</reference>
<dbReference type="InParanoid" id="A0A2K2CVP6"/>